<comment type="subcellular location">
    <subcellularLocation>
        <location evidence="1">Endoplasmic reticulum membrane</location>
        <topology evidence="1">Single-pass type IV membrane protein</topology>
    </subcellularLocation>
</comment>
<dbReference type="PANTHER" id="PTHR12825:SF0">
    <property type="entry name" value="VESICLE TRANSPORT PROTEIN SEC20"/>
    <property type="match status" value="1"/>
</dbReference>
<proteinExistence type="inferred from homology"/>
<dbReference type="Proteomes" id="UP001146793">
    <property type="component" value="Unassembled WGS sequence"/>
</dbReference>
<feature type="domain" description="Sec20 C-terminal" evidence="11">
    <location>
        <begin position="127"/>
        <end position="217"/>
    </location>
</feature>
<evidence type="ECO:0000256" key="5">
    <source>
        <dbReference type="ARBA" id="ARBA00022892"/>
    </source>
</evidence>
<evidence type="ECO:0000256" key="7">
    <source>
        <dbReference type="ARBA" id="ARBA00023054"/>
    </source>
</evidence>
<accession>A0AAV7YQI9</accession>
<protein>
    <submittedName>
        <fullName evidence="12">Vesicle transport protein sec20</fullName>
    </submittedName>
</protein>
<evidence type="ECO:0000313" key="12">
    <source>
        <dbReference type="EMBL" id="KAJ3432042.1"/>
    </source>
</evidence>
<gene>
    <name evidence="12" type="ORF">M0812_20972</name>
    <name evidence="13" type="ORF">M0813_00188</name>
</gene>
<keyword evidence="8 10" id="KW-0472">Membrane</keyword>
<evidence type="ECO:0000313" key="15">
    <source>
        <dbReference type="Proteomes" id="UP001150062"/>
    </source>
</evidence>
<dbReference type="GO" id="GO:0005484">
    <property type="term" value="F:SNAP receptor activity"/>
    <property type="evidence" value="ECO:0007669"/>
    <property type="project" value="InterPro"/>
</dbReference>
<evidence type="ECO:0000256" key="6">
    <source>
        <dbReference type="ARBA" id="ARBA00022989"/>
    </source>
</evidence>
<sequence length="218" mass="25711">MNNKNKNKNLSEQLDTLYDLITKIVESPQRSDLLPLAKRTLFDLKDQVRLFQNHEQENLDEISESDKILSARIGQCTRLYRKAALLVEQYNRKQEEEQRRMLLSDGEALLRRKGSQLEKTIENEFQSSKELTNSLKRTARLLDSEVQRGEGSLQTLIKSSEEIRLSLKENMGYEENIQRGRKLVTGLKRREFFDNIWLTLASIFFVCTIFFILYKRIF</sequence>
<evidence type="ECO:0000256" key="4">
    <source>
        <dbReference type="ARBA" id="ARBA00022824"/>
    </source>
</evidence>
<dbReference type="Proteomes" id="UP001150062">
    <property type="component" value="Unassembled WGS sequence"/>
</dbReference>
<keyword evidence="4" id="KW-0256">Endoplasmic reticulum</keyword>
<dbReference type="EMBL" id="JANTQA010000047">
    <property type="protein sequence ID" value="KAJ3432042.1"/>
    <property type="molecule type" value="Genomic_DNA"/>
</dbReference>
<dbReference type="InterPro" id="IPR056173">
    <property type="entry name" value="Sec20_C"/>
</dbReference>
<evidence type="ECO:0000256" key="8">
    <source>
        <dbReference type="ARBA" id="ARBA00023136"/>
    </source>
</evidence>
<evidence type="ECO:0000256" key="10">
    <source>
        <dbReference type="SAM" id="Phobius"/>
    </source>
</evidence>
<keyword evidence="15" id="KW-1185">Reference proteome</keyword>
<keyword evidence="3 10" id="KW-0812">Transmembrane</keyword>
<evidence type="ECO:0000256" key="9">
    <source>
        <dbReference type="ARBA" id="ARBA00037934"/>
    </source>
</evidence>
<feature type="transmembrane region" description="Helical" evidence="10">
    <location>
        <begin position="196"/>
        <end position="214"/>
    </location>
</feature>
<dbReference type="GO" id="GO:0031201">
    <property type="term" value="C:SNARE complex"/>
    <property type="evidence" value="ECO:0007669"/>
    <property type="project" value="TreeGrafter"/>
</dbReference>
<reference evidence="13" key="1">
    <citation type="submission" date="2022-08" db="EMBL/GenBank/DDBJ databases">
        <title>Novel sulfate-reducing endosymbionts in the free-living metamonad Anaeramoeba.</title>
        <authorList>
            <person name="Jerlstrom-Hultqvist J."/>
            <person name="Cepicka I."/>
            <person name="Gallot-Lavallee L."/>
            <person name="Salas-Leiva D."/>
            <person name="Curtis B.A."/>
            <person name="Zahonova K."/>
            <person name="Pipaliya S."/>
            <person name="Dacks J."/>
            <person name="Roger A.J."/>
        </authorList>
    </citation>
    <scope>NUCLEOTIDE SEQUENCE</scope>
    <source>
        <strain evidence="13">Schooner1</strain>
    </source>
</reference>
<dbReference type="InterPro" id="IPR005606">
    <property type="entry name" value="Sec20"/>
</dbReference>
<keyword evidence="5" id="KW-0931">ER-Golgi transport</keyword>
<dbReference type="Pfam" id="PF03908">
    <property type="entry name" value="Sec20"/>
    <property type="match status" value="1"/>
</dbReference>
<dbReference type="AlphaFoldDB" id="A0AAV7YQI9"/>
<dbReference type="GO" id="GO:0006890">
    <property type="term" value="P:retrograde vesicle-mediated transport, Golgi to endoplasmic reticulum"/>
    <property type="evidence" value="ECO:0007669"/>
    <property type="project" value="InterPro"/>
</dbReference>
<evidence type="ECO:0000256" key="1">
    <source>
        <dbReference type="ARBA" id="ARBA00004163"/>
    </source>
</evidence>
<evidence type="ECO:0000256" key="2">
    <source>
        <dbReference type="ARBA" id="ARBA00022448"/>
    </source>
</evidence>
<reference evidence="12" key="2">
    <citation type="submission" date="2022-08" db="EMBL/GenBank/DDBJ databases">
        <title>Novel sulphate-reducing endosymbionts in the free-living metamonad Anaeramoeba.</title>
        <authorList>
            <person name="Jerlstrom-Hultqvist J."/>
            <person name="Cepicka I."/>
            <person name="Gallot-Lavallee L."/>
            <person name="Salas-Leiva D."/>
            <person name="Curtis B.A."/>
            <person name="Zahonova K."/>
            <person name="Pipaliya S."/>
            <person name="Dacks J."/>
            <person name="Roger A.J."/>
        </authorList>
    </citation>
    <scope>NUCLEOTIDE SEQUENCE</scope>
    <source>
        <strain evidence="12">Busselton2</strain>
    </source>
</reference>
<dbReference type="EMBL" id="JAOAOG010000103">
    <property type="protein sequence ID" value="KAJ6249029.1"/>
    <property type="molecule type" value="Genomic_DNA"/>
</dbReference>
<name>A0AAV7YQI9_9EUKA</name>
<dbReference type="PANTHER" id="PTHR12825">
    <property type="entry name" value="BNIP1-RELATED"/>
    <property type="match status" value="1"/>
</dbReference>
<evidence type="ECO:0000259" key="11">
    <source>
        <dbReference type="Pfam" id="PF03908"/>
    </source>
</evidence>
<comment type="caution">
    <text evidence="12">The sequence shown here is derived from an EMBL/GenBank/DDBJ whole genome shotgun (WGS) entry which is preliminary data.</text>
</comment>
<comment type="similarity">
    <text evidence="9">Belongs to the SEC20 family.</text>
</comment>
<organism evidence="12 14">
    <name type="scientific">Anaeramoeba flamelloides</name>
    <dbReference type="NCBI Taxonomy" id="1746091"/>
    <lineage>
        <taxon>Eukaryota</taxon>
        <taxon>Metamonada</taxon>
        <taxon>Anaeramoebidae</taxon>
        <taxon>Anaeramoeba</taxon>
    </lineage>
</organism>
<dbReference type="GO" id="GO:0005789">
    <property type="term" value="C:endoplasmic reticulum membrane"/>
    <property type="evidence" value="ECO:0007669"/>
    <property type="project" value="UniProtKB-SubCell"/>
</dbReference>
<evidence type="ECO:0000256" key="3">
    <source>
        <dbReference type="ARBA" id="ARBA00022692"/>
    </source>
</evidence>
<keyword evidence="2" id="KW-0813">Transport</keyword>
<evidence type="ECO:0000313" key="14">
    <source>
        <dbReference type="Proteomes" id="UP001146793"/>
    </source>
</evidence>
<evidence type="ECO:0000313" key="13">
    <source>
        <dbReference type="EMBL" id="KAJ6249029.1"/>
    </source>
</evidence>
<keyword evidence="7" id="KW-0175">Coiled coil</keyword>
<keyword evidence="6 10" id="KW-1133">Transmembrane helix</keyword>